<evidence type="ECO:0000313" key="3">
    <source>
        <dbReference type="Proteomes" id="UP001234178"/>
    </source>
</evidence>
<sequence length="140" mass="15735">MDEPTRKREEEKYNKPNKERGKGNTTRSALNSDSDERWFPAYLNNGRRVASGQKYSGGGDKEGTTDERPGLPHKPQSQPLWSGSRPLVTKSTGEDLEKAAVKTKVFFSFLNTARKKERKKNPPRPPSKTPDDPSRLPPPS</sequence>
<evidence type="ECO:0000313" key="2">
    <source>
        <dbReference type="EMBL" id="KAK4007990.1"/>
    </source>
</evidence>
<name>A0ABQ9Z688_9CRUS</name>
<protein>
    <submittedName>
        <fullName evidence="2">Uncharacterized protein</fullName>
    </submittedName>
</protein>
<gene>
    <name evidence="2" type="ORF">OUZ56_013148</name>
</gene>
<feature type="region of interest" description="Disordered" evidence="1">
    <location>
        <begin position="110"/>
        <end position="140"/>
    </location>
</feature>
<feature type="compositionally biased region" description="Basic and acidic residues" evidence="1">
    <location>
        <begin position="1"/>
        <end position="22"/>
    </location>
</feature>
<feature type="compositionally biased region" description="Basic residues" evidence="1">
    <location>
        <begin position="113"/>
        <end position="122"/>
    </location>
</feature>
<proteinExistence type="predicted"/>
<feature type="region of interest" description="Disordered" evidence="1">
    <location>
        <begin position="1"/>
        <end position="96"/>
    </location>
</feature>
<accession>A0ABQ9Z688</accession>
<dbReference type="Proteomes" id="UP001234178">
    <property type="component" value="Unassembled WGS sequence"/>
</dbReference>
<organism evidence="2 3">
    <name type="scientific">Daphnia magna</name>
    <dbReference type="NCBI Taxonomy" id="35525"/>
    <lineage>
        <taxon>Eukaryota</taxon>
        <taxon>Metazoa</taxon>
        <taxon>Ecdysozoa</taxon>
        <taxon>Arthropoda</taxon>
        <taxon>Crustacea</taxon>
        <taxon>Branchiopoda</taxon>
        <taxon>Diplostraca</taxon>
        <taxon>Cladocera</taxon>
        <taxon>Anomopoda</taxon>
        <taxon>Daphniidae</taxon>
        <taxon>Daphnia</taxon>
    </lineage>
</organism>
<feature type="compositionally biased region" description="Polar residues" evidence="1">
    <location>
        <begin position="23"/>
        <end position="32"/>
    </location>
</feature>
<keyword evidence="3" id="KW-1185">Reference proteome</keyword>
<reference evidence="2 3" key="1">
    <citation type="journal article" date="2023" name="Nucleic Acids Res.">
        <title>The hologenome of Daphnia magna reveals possible DNA methylation and microbiome-mediated evolution of the host genome.</title>
        <authorList>
            <person name="Chaturvedi A."/>
            <person name="Li X."/>
            <person name="Dhandapani V."/>
            <person name="Marshall H."/>
            <person name="Kissane S."/>
            <person name="Cuenca-Cambronero M."/>
            <person name="Asole G."/>
            <person name="Calvet F."/>
            <person name="Ruiz-Romero M."/>
            <person name="Marangio P."/>
            <person name="Guigo R."/>
            <person name="Rago D."/>
            <person name="Mirbahai L."/>
            <person name="Eastwood N."/>
            <person name="Colbourne J.K."/>
            <person name="Zhou J."/>
            <person name="Mallon E."/>
            <person name="Orsini L."/>
        </authorList>
    </citation>
    <scope>NUCLEOTIDE SEQUENCE [LARGE SCALE GENOMIC DNA]</scope>
    <source>
        <strain evidence="2">LRV0_1</strain>
    </source>
</reference>
<comment type="caution">
    <text evidence="2">The sequence shown here is derived from an EMBL/GenBank/DDBJ whole genome shotgun (WGS) entry which is preliminary data.</text>
</comment>
<dbReference type="EMBL" id="JAOYFB010000002">
    <property type="protein sequence ID" value="KAK4007990.1"/>
    <property type="molecule type" value="Genomic_DNA"/>
</dbReference>
<feature type="compositionally biased region" description="Basic and acidic residues" evidence="1">
    <location>
        <begin position="59"/>
        <end position="70"/>
    </location>
</feature>
<evidence type="ECO:0000256" key="1">
    <source>
        <dbReference type="SAM" id="MobiDB-lite"/>
    </source>
</evidence>